<organism evidence="12 13">
    <name type="scientific">Cryptococcus deuterogattii Ram5</name>
    <dbReference type="NCBI Taxonomy" id="1296110"/>
    <lineage>
        <taxon>Eukaryota</taxon>
        <taxon>Fungi</taxon>
        <taxon>Dikarya</taxon>
        <taxon>Basidiomycota</taxon>
        <taxon>Agaricomycotina</taxon>
        <taxon>Tremellomycetes</taxon>
        <taxon>Tremellales</taxon>
        <taxon>Cryptococcaceae</taxon>
        <taxon>Cryptococcus</taxon>
        <taxon>Cryptococcus gattii species complex</taxon>
    </lineage>
</organism>
<dbReference type="GO" id="GO:0005524">
    <property type="term" value="F:ATP binding"/>
    <property type="evidence" value="ECO:0007669"/>
    <property type="project" value="UniProtKB-KW"/>
</dbReference>
<dbReference type="CDD" id="cd18580">
    <property type="entry name" value="ABC_6TM_ABCC_D2"/>
    <property type="match status" value="1"/>
</dbReference>
<feature type="transmembrane region" description="Helical" evidence="9">
    <location>
        <begin position="361"/>
        <end position="380"/>
    </location>
</feature>
<dbReference type="InterPro" id="IPR050173">
    <property type="entry name" value="ABC_transporter_C-like"/>
</dbReference>
<dbReference type="Gene3D" id="1.20.1560.10">
    <property type="entry name" value="ABC transporter type 1, transmembrane domain"/>
    <property type="match status" value="2"/>
</dbReference>
<evidence type="ECO:0000256" key="9">
    <source>
        <dbReference type="SAM" id="Phobius"/>
    </source>
</evidence>
<dbReference type="InterPro" id="IPR003593">
    <property type="entry name" value="AAA+_ATPase"/>
</dbReference>
<evidence type="ECO:0000256" key="5">
    <source>
        <dbReference type="ARBA" id="ARBA00022840"/>
    </source>
</evidence>
<dbReference type="PANTHER" id="PTHR24223">
    <property type="entry name" value="ATP-BINDING CASSETTE SUB-FAMILY C"/>
    <property type="match status" value="1"/>
</dbReference>
<evidence type="ECO:0000256" key="8">
    <source>
        <dbReference type="SAM" id="MobiDB-lite"/>
    </source>
</evidence>
<dbReference type="Proteomes" id="UP000053392">
    <property type="component" value="Unassembled WGS sequence"/>
</dbReference>
<feature type="transmembrane region" description="Helical" evidence="9">
    <location>
        <begin position="1257"/>
        <end position="1278"/>
    </location>
</feature>
<dbReference type="InterPro" id="IPR017871">
    <property type="entry name" value="ABC_transporter-like_CS"/>
</dbReference>
<dbReference type="InterPro" id="IPR003439">
    <property type="entry name" value="ABC_transporter-like_ATP-bd"/>
</dbReference>
<feature type="transmembrane region" description="Helical" evidence="9">
    <location>
        <begin position="12"/>
        <end position="37"/>
    </location>
</feature>
<accession>A0A0D0T1I9</accession>
<feature type="domain" description="ABC transporter" evidence="10">
    <location>
        <begin position="1339"/>
        <end position="1612"/>
    </location>
</feature>
<dbReference type="EMBL" id="KN847906">
    <property type="protein sequence ID" value="KIR39542.1"/>
    <property type="molecule type" value="Genomic_DNA"/>
</dbReference>
<dbReference type="InterPro" id="IPR011527">
    <property type="entry name" value="ABC1_TM_dom"/>
</dbReference>
<keyword evidence="4" id="KW-0547">Nucleotide-binding</keyword>
<evidence type="ECO:0000256" key="1">
    <source>
        <dbReference type="ARBA" id="ARBA00004141"/>
    </source>
</evidence>
<feature type="transmembrane region" description="Helical" evidence="9">
    <location>
        <begin position="156"/>
        <end position="173"/>
    </location>
</feature>
<evidence type="ECO:0000259" key="10">
    <source>
        <dbReference type="PROSITE" id="PS50893"/>
    </source>
</evidence>
<evidence type="ECO:0000256" key="7">
    <source>
        <dbReference type="ARBA" id="ARBA00023136"/>
    </source>
</evidence>
<keyword evidence="2" id="KW-0813">Transport</keyword>
<dbReference type="PROSITE" id="PS00211">
    <property type="entry name" value="ABC_TRANSPORTER_1"/>
    <property type="match status" value="2"/>
</dbReference>
<feature type="transmembrane region" description="Helical" evidence="9">
    <location>
        <begin position="1004"/>
        <end position="1022"/>
    </location>
</feature>
<dbReference type="CDD" id="cd18596">
    <property type="entry name" value="ABC_6TM_VMR1_D1_like"/>
    <property type="match status" value="1"/>
</dbReference>
<dbReference type="FunFam" id="3.40.50.300:FF:001354">
    <property type="entry name" value="ATP-binding cassette (ABC) transporter, putative"/>
    <property type="match status" value="1"/>
</dbReference>
<evidence type="ECO:0000313" key="13">
    <source>
        <dbReference type="Proteomes" id="UP000053392"/>
    </source>
</evidence>
<feature type="transmembrane region" description="Helical" evidence="9">
    <location>
        <begin position="120"/>
        <end position="144"/>
    </location>
</feature>
<keyword evidence="6 9" id="KW-1133">Transmembrane helix</keyword>
<reference evidence="12 13" key="1">
    <citation type="submission" date="2015-01" db="EMBL/GenBank/DDBJ databases">
        <title>The Genome Sequence of Cryptococcus gattii Ram5.</title>
        <authorList>
            <consortium name="The Broad Institute Genomics Platform"/>
            <person name="Cuomo C."/>
            <person name="Litvintseva A."/>
            <person name="Chen Y."/>
            <person name="Heitman J."/>
            <person name="Sun S."/>
            <person name="Springer D."/>
            <person name="Dromer F."/>
            <person name="Young S."/>
            <person name="Zeng Q."/>
            <person name="Gargeya S."/>
            <person name="Abouelleil A."/>
            <person name="Alvarado L."/>
            <person name="Chapman S.B."/>
            <person name="Gainer-Dewar J."/>
            <person name="Goldberg J."/>
            <person name="Griggs A."/>
            <person name="Gujja S."/>
            <person name="Hansen M."/>
            <person name="Howarth C."/>
            <person name="Imamovic A."/>
            <person name="Larimer J."/>
            <person name="Murphy C."/>
            <person name="Naylor J."/>
            <person name="Pearson M."/>
            <person name="Priest M."/>
            <person name="Roberts A."/>
            <person name="Saif S."/>
            <person name="Shea T."/>
            <person name="Sykes S."/>
            <person name="Wortman J."/>
            <person name="Nusbaum C."/>
            <person name="Birren B."/>
        </authorList>
    </citation>
    <scope>NUCLEOTIDE SEQUENCE [LARGE SCALE GENOMIC DNA]</scope>
    <source>
        <strain evidence="12 13">Ram5</strain>
    </source>
</reference>
<keyword evidence="7 9" id="KW-0472">Membrane</keyword>
<dbReference type="InterPro" id="IPR044726">
    <property type="entry name" value="ABCC_6TM_D2"/>
</dbReference>
<evidence type="ECO:0000256" key="2">
    <source>
        <dbReference type="ARBA" id="ARBA00022448"/>
    </source>
</evidence>
<feature type="transmembrane region" description="Helical" evidence="9">
    <location>
        <begin position="1131"/>
        <end position="1159"/>
    </location>
</feature>
<evidence type="ECO:0000256" key="3">
    <source>
        <dbReference type="ARBA" id="ARBA00022692"/>
    </source>
</evidence>
<feature type="transmembrane region" description="Helical" evidence="9">
    <location>
        <begin position="1219"/>
        <end position="1237"/>
    </location>
</feature>
<sequence>MRPQALPAWPVVVDTICLAIVLSTVLISLLQLIVAWVKSTRGGHIQLSESFEPKSKKELFETKLLYHVAKETPEDGEPVEVASFWKGTIFAKALLTLVILSSFAIQIVETIESPPHRGESWLHFLRSIIVSLTNIHLVALSTHYLITRNLNRHASLTKHICTISSTLLFHWYFQTLGQYLWLSTNVHIPWTGYTSLGLAFLQTVVSGLIPVGPKLWVDMTTIYTKAVRAKVEDSAATTFGGNLIEETSCSIFEKLMFTFVYPMIIKTAKIHQVDIQDLPALQAEMRTQNMYHEFMGPKRAEDIRWKRHPTLSLLWAVWWPQRRAVGKALIFMFALCPLWYLPHICLQQILSILDDHTAVRWSAVAFAALMVFAKIGNMIITMQQYNITMSYVGPRINAHTSFLLYQKLLTRNLFAIPGKKEGDKAVHTKADILNLISSDASSVQRVGWTFTNLFRSAVEMALGCSYVWILLGPSGIWGLSTLILTCPPAYLLTKWEYSVFEKRLAIRDERVSLMQEAIQAISMIKMMATERFWYRRINRVREREFKKLMQAQVLGYISGLLYSAAPTVIVIVAFAHYTLVAKNELTATIAFTSIAVFDELRPALLDLPSSVAELLQEILGARRIANFLTTEDVEYFTDSSFNPSDPSNSEDGPIYVVGTVAWDVPRVCLAPPSNLTADASSDSSENSKVGFRLMDLDIKFPRGKLTLVAGKFGSGKSLLLLSLLGEARLIEGEISYMVSPIMDPQKIDKNDWSLFKNGVAYAPQTPWLLSESIRDNILFGLPLDMERYRSVCFATGLMPDLELLEDADLTEIGERGKLLSGGQKARVSLARAVYSRASVLLLDDVISAVDAQTSQHIIKHCFSSSLMSGRTVILASHAVESLASLAAHAIYLDDGRCLWQGSGRQLLETGHMAHLKSESRSSSRLPSRLPSRERLKAEPKINRKDKKKSEKPGSLDVQAAKGKFEIREAIPKTPKQLVIEEERAVGAVDLIHWKNLLKFNGNGVYWGAAFTLMMAAVLAPVCERKVLSLWTGTKGEISANHTVVFWISFYAALSLARIFLDTVYGLYRFWGSMRAMKIIHGQMLESMLHAKMLFFTKTRAGSIIQRFGKDLNDILDCSNLLTEMIEGGMNIIISLISVSVYGGWTFCIVTILLLVAAWTPGKWYRASSRQVRRLQAVLPGPINAIYGETVAGATVIRAFGVQSVFIDELLRWSNMKITATIWTIAIARWLFLSLQVMDVIVRITALSLLLARASTTGAVAGFVLTFAGSISTYVNWMLVHLRNFELKGVSLERTSEYRTLPGEDGTELLADDTRYATDRQELDEEEEQLLGSWPEYGELKVEGLCARYGPDMPEILHDVTFNVKGGERIGIVGATGGGKSTLAKAFFSFVDITKGKIEIDGQGRFVFYLMTLAQTDKKADISTIPLGVVRSKLGIIAQDPILLSGSLRLNLDIEGKYSDEQLYTALRQVQLLKQSDSCPDLFSNDLTSSSTETSSQQENIFSNLDFEVKGGGENLSAGQRQLVVLARALLKRHRVLILDEATASIDSATDAEISQVVHEEFTNATVLIIAHRLRTIMPCSNILLMNKGNLIQQGSPLELIHREGPFQDLCMAAGEEEYKRLIVLAEEHNLSNKGDLVDSS</sequence>
<name>A0A0D0T1I9_9TREE</name>
<dbReference type="GO" id="GO:0140359">
    <property type="term" value="F:ABC-type transporter activity"/>
    <property type="evidence" value="ECO:0007669"/>
    <property type="project" value="InterPro"/>
</dbReference>
<feature type="transmembrane region" description="Helical" evidence="9">
    <location>
        <begin position="89"/>
        <end position="108"/>
    </location>
</feature>
<dbReference type="PROSITE" id="PS50893">
    <property type="entry name" value="ABC_TRANSPORTER_2"/>
    <property type="match status" value="2"/>
</dbReference>
<dbReference type="Gene3D" id="3.40.50.300">
    <property type="entry name" value="P-loop containing nucleotide triphosphate hydrolases"/>
    <property type="match status" value="2"/>
</dbReference>
<dbReference type="PROSITE" id="PS50929">
    <property type="entry name" value="ABC_TM1F"/>
    <property type="match status" value="2"/>
</dbReference>
<dbReference type="PANTHER" id="PTHR24223:SF415">
    <property type="entry name" value="FI20190P1"/>
    <property type="match status" value="1"/>
</dbReference>
<evidence type="ECO:0000313" key="12">
    <source>
        <dbReference type="EMBL" id="KIR39542.1"/>
    </source>
</evidence>
<keyword evidence="3 9" id="KW-0812">Transmembrane</keyword>
<dbReference type="Pfam" id="PF00664">
    <property type="entry name" value="ABC_membrane"/>
    <property type="match status" value="2"/>
</dbReference>
<proteinExistence type="predicted"/>
<dbReference type="GO" id="GO:0016020">
    <property type="term" value="C:membrane"/>
    <property type="evidence" value="ECO:0007669"/>
    <property type="project" value="UniProtKB-SubCell"/>
</dbReference>
<gene>
    <name evidence="12" type="ORF">I313_04566</name>
</gene>
<dbReference type="SUPFAM" id="SSF52540">
    <property type="entry name" value="P-loop containing nucleoside triphosphate hydrolases"/>
    <property type="match status" value="2"/>
</dbReference>
<dbReference type="GO" id="GO:0016887">
    <property type="term" value="F:ATP hydrolysis activity"/>
    <property type="evidence" value="ECO:0007669"/>
    <property type="project" value="InterPro"/>
</dbReference>
<dbReference type="FunFam" id="1.20.1560.10:FF:000224">
    <property type="entry name" value="ABC transporter ABCC.6, putative"/>
    <property type="match status" value="1"/>
</dbReference>
<feature type="region of interest" description="Disordered" evidence="8">
    <location>
        <begin position="914"/>
        <end position="955"/>
    </location>
</feature>
<feature type="transmembrane region" description="Helical" evidence="9">
    <location>
        <begin position="324"/>
        <end position="341"/>
    </location>
</feature>
<dbReference type="InterPro" id="IPR036640">
    <property type="entry name" value="ABC1_TM_sf"/>
</dbReference>
<dbReference type="InterPro" id="IPR027417">
    <property type="entry name" value="P-loop_NTPase"/>
</dbReference>
<feature type="domain" description="ABC transmembrane type-1" evidence="11">
    <location>
        <begin position="328"/>
        <end position="616"/>
    </location>
</feature>
<feature type="transmembrane region" description="Helical" evidence="9">
    <location>
        <begin position="193"/>
        <end position="211"/>
    </location>
</feature>
<feature type="transmembrane region" description="Helical" evidence="9">
    <location>
        <begin position="553"/>
        <end position="577"/>
    </location>
</feature>
<feature type="compositionally biased region" description="Basic and acidic residues" evidence="8">
    <location>
        <begin position="930"/>
        <end position="953"/>
    </location>
</feature>
<feature type="domain" description="ABC transmembrane type-1" evidence="11">
    <location>
        <begin position="1046"/>
        <end position="1286"/>
    </location>
</feature>
<evidence type="ECO:0000256" key="4">
    <source>
        <dbReference type="ARBA" id="ARBA00022741"/>
    </source>
</evidence>
<protein>
    <submittedName>
        <fullName evidence="12">ABC transporter ABCC.6</fullName>
    </submittedName>
</protein>
<dbReference type="OrthoDB" id="6500128at2759"/>
<evidence type="ECO:0000259" key="11">
    <source>
        <dbReference type="PROSITE" id="PS50929"/>
    </source>
</evidence>
<evidence type="ECO:0000256" key="6">
    <source>
        <dbReference type="ARBA" id="ARBA00022989"/>
    </source>
</evidence>
<keyword evidence="13" id="KW-1185">Reference proteome</keyword>
<dbReference type="HOGENOM" id="CLU_000604_27_6_1"/>
<dbReference type="SUPFAM" id="SSF90123">
    <property type="entry name" value="ABC transporter transmembrane region"/>
    <property type="match status" value="2"/>
</dbReference>
<dbReference type="SMART" id="SM00382">
    <property type="entry name" value="AAA"/>
    <property type="match status" value="2"/>
</dbReference>
<feature type="transmembrane region" description="Helical" evidence="9">
    <location>
        <begin position="1043"/>
        <end position="1067"/>
    </location>
</feature>
<comment type="subcellular location">
    <subcellularLocation>
        <location evidence="1">Membrane</location>
        <topology evidence="1">Multi-pass membrane protein</topology>
    </subcellularLocation>
</comment>
<keyword evidence="5" id="KW-0067">ATP-binding</keyword>
<feature type="domain" description="ABC transporter" evidence="10">
    <location>
        <begin position="675"/>
        <end position="919"/>
    </location>
</feature>
<dbReference type="Pfam" id="PF00005">
    <property type="entry name" value="ABC_tran"/>
    <property type="match status" value="2"/>
</dbReference>